<name>G7UUP8_PSEUP</name>
<reference evidence="4 5" key="1">
    <citation type="journal article" date="2012" name="J. Bacteriol.">
        <title>Complete Genome Sequence of the BTEX-Degrading Bacterium Pseudoxanthomonas spadix BD-a59.</title>
        <authorList>
            <person name="Lee S.H."/>
            <person name="Jin H.M."/>
            <person name="Lee H.J."/>
            <person name="Kim J.M."/>
            <person name="Jeon C.O."/>
        </authorList>
    </citation>
    <scope>NUCLEOTIDE SEQUENCE [LARGE SCALE GENOMIC DNA]</scope>
    <source>
        <strain evidence="4 5">BD-a59</strain>
    </source>
</reference>
<dbReference type="PROSITE" id="PS50222">
    <property type="entry name" value="EF_HAND_2"/>
    <property type="match status" value="1"/>
</dbReference>
<proteinExistence type="predicted"/>
<dbReference type="RefSeq" id="WP_014161694.1">
    <property type="nucleotide sequence ID" value="NC_016147.2"/>
</dbReference>
<evidence type="ECO:0000256" key="1">
    <source>
        <dbReference type="SAM" id="MobiDB-lite"/>
    </source>
</evidence>
<dbReference type="Gene3D" id="1.10.238.10">
    <property type="entry name" value="EF-hand"/>
    <property type="match status" value="1"/>
</dbReference>
<keyword evidence="5" id="KW-1185">Reference proteome</keyword>
<protein>
    <recommendedName>
        <fullName evidence="3">EF-hand domain-containing protein</fullName>
    </recommendedName>
</protein>
<dbReference type="HOGENOM" id="CLU_166223_0_0_6"/>
<dbReference type="STRING" id="1045855.DSC_14385"/>
<dbReference type="KEGG" id="psd:DSC_14385"/>
<evidence type="ECO:0000256" key="2">
    <source>
        <dbReference type="SAM" id="SignalP"/>
    </source>
</evidence>
<feature type="compositionally biased region" description="Polar residues" evidence="1">
    <location>
        <begin position="82"/>
        <end position="94"/>
    </location>
</feature>
<dbReference type="AlphaFoldDB" id="G7UUP8"/>
<feature type="domain" description="EF-hand" evidence="3">
    <location>
        <begin position="85"/>
        <end position="120"/>
    </location>
</feature>
<feature type="region of interest" description="Disordered" evidence="1">
    <location>
        <begin position="29"/>
        <end position="102"/>
    </location>
</feature>
<dbReference type="EMBL" id="CP003093">
    <property type="protein sequence ID" value="AER57521.1"/>
    <property type="molecule type" value="Genomic_DNA"/>
</dbReference>
<feature type="compositionally biased region" description="Low complexity" evidence="1">
    <location>
        <begin position="29"/>
        <end position="66"/>
    </location>
</feature>
<dbReference type="Proteomes" id="UP000005870">
    <property type="component" value="Chromosome"/>
</dbReference>
<dbReference type="Pfam" id="PF13202">
    <property type="entry name" value="EF-hand_5"/>
    <property type="match status" value="2"/>
</dbReference>
<evidence type="ECO:0000313" key="4">
    <source>
        <dbReference type="EMBL" id="AER57521.1"/>
    </source>
</evidence>
<evidence type="ECO:0000313" key="5">
    <source>
        <dbReference type="Proteomes" id="UP000005870"/>
    </source>
</evidence>
<dbReference type="PROSITE" id="PS00018">
    <property type="entry name" value="EF_HAND_1"/>
    <property type="match status" value="1"/>
</dbReference>
<dbReference type="GO" id="GO:0005509">
    <property type="term" value="F:calcium ion binding"/>
    <property type="evidence" value="ECO:0007669"/>
    <property type="project" value="InterPro"/>
</dbReference>
<feature type="signal peptide" evidence="2">
    <location>
        <begin position="1"/>
        <end position="25"/>
    </location>
</feature>
<sequence>MKTSRRKPLLGLIALGAAFSAPAFAQQAQHHAQDAAVQEQQHLQAQSAAAADAQPQAADPSDQSQQGWNSLDTDKDGAISKVESSANPGLSQIFGQADGDSDGTLTQEEYKAFVVKHYGGGAGQASGQ</sequence>
<dbReference type="InterPro" id="IPR018247">
    <property type="entry name" value="EF_Hand_1_Ca_BS"/>
</dbReference>
<evidence type="ECO:0000259" key="3">
    <source>
        <dbReference type="PROSITE" id="PS50222"/>
    </source>
</evidence>
<dbReference type="InterPro" id="IPR002048">
    <property type="entry name" value="EF_hand_dom"/>
</dbReference>
<organism evidence="4 5">
    <name type="scientific">Pseudoxanthomonas spadix (strain BD-a59)</name>
    <dbReference type="NCBI Taxonomy" id="1045855"/>
    <lineage>
        <taxon>Bacteria</taxon>
        <taxon>Pseudomonadati</taxon>
        <taxon>Pseudomonadota</taxon>
        <taxon>Gammaproteobacteria</taxon>
        <taxon>Lysobacterales</taxon>
        <taxon>Lysobacteraceae</taxon>
        <taxon>Pseudoxanthomonas</taxon>
    </lineage>
</organism>
<dbReference type="eggNOG" id="ENOG50330YP">
    <property type="taxonomic scope" value="Bacteria"/>
</dbReference>
<feature type="chain" id="PRO_5003504424" description="EF-hand domain-containing protein" evidence="2">
    <location>
        <begin position="26"/>
        <end position="128"/>
    </location>
</feature>
<gene>
    <name evidence="4" type="ordered locus">DSC_14385</name>
</gene>
<keyword evidence="2" id="KW-0732">Signal</keyword>
<accession>G7UUP8</accession>
<dbReference type="InterPro" id="IPR011992">
    <property type="entry name" value="EF-hand-dom_pair"/>
</dbReference>
<dbReference type="SUPFAM" id="SSF47473">
    <property type="entry name" value="EF-hand"/>
    <property type="match status" value="1"/>
</dbReference>
<dbReference type="OrthoDB" id="6310942at2"/>